<dbReference type="InterPro" id="IPR029063">
    <property type="entry name" value="SAM-dependent_MTases_sf"/>
</dbReference>
<comment type="caution">
    <text evidence="3">The sequence shown here is derived from an EMBL/GenBank/DDBJ whole genome shotgun (WGS) entry which is preliminary data.</text>
</comment>
<dbReference type="SUPFAM" id="SSF53335">
    <property type="entry name" value="S-adenosyl-L-methionine-dependent methyltransferases"/>
    <property type="match status" value="1"/>
</dbReference>
<dbReference type="PANTHER" id="PTHR43861">
    <property type="entry name" value="TRANS-ACONITATE 2-METHYLTRANSFERASE-RELATED"/>
    <property type="match status" value="1"/>
</dbReference>
<proteinExistence type="predicted"/>
<dbReference type="InterPro" id="IPR041698">
    <property type="entry name" value="Methyltransf_25"/>
</dbReference>
<evidence type="ECO:0000256" key="1">
    <source>
        <dbReference type="ARBA" id="ARBA00022679"/>
    </source>
</evidence>
<dbReference type="GO" id="GO:0032259">
    <property type="term" value="P:methylation"/>
    <property type="evidence" value="ECO:0007669"/>
    <property type="project" value="UniProtKB-KW"/>
</dbReference>
<keyword evidence="4" id="KW-1185">Reference proteome</keyword>
<dbReference type="AlphaFoldDB" id="A0A4R6STU6"/>
<dbReference type="GO" id="GO:0008168">
    <property type="term" value="F:methyltransferase activity"/>
    <property type="evidence" value="ECO:0007669"/>
    <property type="project" value="UniProtKB-KW"/>
</dbReference>
<keyword evidence="3" id="KW-0489">Methyltransferase</keyword>
<dbReference type="OrthoDB" id="597202at2"/>
<dbReference type="Pfam" id="PF13649">
    <property type="entry name" value="Methyltransf_25"/>
    <property type="match status" value="1"/>
</dbReference>
<gene>
    <name evidence="3" type="ORF">ATK78_2952</name>
</gene>
<keyword evidence="1 3" id="KW-0808">Transferase</keyword>
<evidence type="ECO:0000313" key="4">
    <source>
        <dbReference type="Proteomes" id="UP000295620"/>
    </source>
</evidence>
<dbReference type="RefSeq" id="WP_133576807.1">
    <property type="nucleotide sequence ID" value="NZ_SNYC01000005.1"/>
</dbReference>
<evidence type="ECO:0000259" key="2">
    <source>
        <dbReference type="Pfam" id="PF13649"/>
    </source>
</evidence>
<name>A0A4R6STU6_9SPHI</name>
<dbReference type="CDD" id="cd02440">
    <property type="entry name" value="AdoMet_MTases"/>
    <property type="match status" value="1"/>
</dbReference>
<evidence type="ECO:0000313" key="3">
    <source>
        <dbReference type="EMBL" id="TDQ08438.1"/>
    </source>
</evidence>
<dbReference type="EMBL" id="SNYC01000005">
    <property type="protein sequence ID" value="TDQ08438.1"/>
    <property type="molecule type" value="Genomic_DNA"/>
</dbReference>
<dbReference type="Proteomes" id="UP000295620">
    <property type="component" value="Unassembled WGS sequence"/>
</dbReference>
<sequence length="198" mass="22131">MQDTSNGYQRNAEAFAQARGNHKVGAGADHVCVWARKLEKGSEVLDLGCGTGFPLTAILVEEGMNVWATDASETMVELFGKNFPKLPIECKAAEQSDFFEKKFDGILAWGLIFLLSEQSQRVVIEKMAKALEPRGRLLFTAPKQRVKWKDVLTGEWSRSLGKNTYAKLLTDFGLELKETFGDEGGNFYFSAEKPNHKF</sequence>
<organism evidence="3 4">
    <name type="scientific">Pedobacter metabolipauper</name>
    <dbReference type="NCBI Taxonomy" id="425513"/>
    <lineage>
        <taxon>Bacteria</taxon>
        <taxon>Pseudomonadati</taxon>
        <taxon>Bacteroidota</taxon>
        <taxon>Sphingobacteriia</taxon>
        <taxon>Sphingobacteriales</taxon>
        <taxon>Sphingobacteriaceae</taxon>
        <taxon>Pedobacter</taxon>
    </lineage>
</organism>
<feature type="domain" description="Methyltransferase" evidence="2">
    <location>
        <begin position="44"/>
        <end position="135"/>
    </location>
</feature>
<accession>A0A4R6STU6</accession>
<dbReference type="Gene3D" id="3.40.50.150">
    <property type="entry name" value="Vaccinia Virus protein VP39"/>
    <property type="match status" value="1"/>
</dbReference>
<reference evidence="3 4" key="1">
    <citation type="submission" date="2019-03" db="EMBL/GenBank/DDBJ databases">
        <title>Genomic Encyclopedia of Archaeal and Bacterial Type Strains, Phase II (KMG-II): from individual species to whole genera.</title>
        <authorList>
            <person name="Goeker M."/>
        </authorList>
    </citation>
    <scope>NUCLEOTIDE SEQUENCE [LARGE SCALE GENOMIC DNA]</scope>
    <source>
        <strain evidence="3 4">DSM 19035</strain>
    </source>
</reference>
<protein>
    <submittedName>
        <fullName evidence="3">Methyltransferase family protein</fullName>
    </submittedName>
</protein>